<dbReference type="Proteomes" id="UP001210678">
    <property type="component" value="Unassembled WGS sequence"/>
</dbReference>
<organism evidence="2 3">
    <name type="scientific">Vibrio algarum</name>
    <dbReference type="NCBI Taxonomy" id="3020714"/>
    <lineage>
        <taxon>Bacteria</taxon>
        <taxon>Pseudomonadati</taxon>
        <taxon>Pseudomonadota</taxon>
        <taxon>Gammaproteobacteria</taxon>
        <taxon>Vibrionales</taxon>
        <taxon>Vibrionaceae</taxon>
        <taxon>Vibrio</taxon>
    </lineage>
</organism>
<feature type="chain" id="PRO_5045997101" description="Alginate export domain-containing protein" evidence="1">
    <location>
        <begin position="22"/>
        <end position="397"/>
    </location>
</feature>
<evidence type="ECO:0000313" key="2">
    <source>
        <dbReference type="EMBL" id="MDB1125887.1"/>
    </source>
</evidence>
<keyword evidence="3" id="KW-1185">Reference proteome</keyword>
<comment type="caution">
    <text evidence="2">The sequence shown here is derived from an EMBL/GenBank/DDBJ whole genome shotgun (WGS) entry which is preliminary data.</text>
</comment>
<reference evidence="2 3" key="1">
    <citation type="submission" date="2023-01" db="EMBL/GenBank/DDBJ databases">
        <title>Vibrio sp. KJ40-1 sp.nov, isolated from marine algae.</title>
        <authorList>
            <person name="Butt M."/>
            <person name="Kim J.M.J."/>
            <person name="Jeon C.O.C."/>
        </authorList>
    </citation>
    <scope>NUCLEOTIDE SEQUENCE [LARGE SCALE GENOMIC DNA]</scope>
    <source>
        <strain evidence="2 3">KJ40-1</strain>
    </source>
</reference>
<keyword evidence="1" id="KW-0732">Signal</keyword>
<accession>A0ABT4YWC3</accession>
<evidence type="ECO:0008006" key="4">
    <source>
        <dbReference type="Google" id="ProtNLM"/>
    </source>
</evidence>
<feature type="signal peptide" evidence="1">
    <location>
        <begin position="1"/>
        <end position="21"/>
    </location>
</feature>
<gene>
    <name evidence="2" type="ORF">PGX00_20380</name>
</gene>
<proteinExistence type="predicted"/>
<protein>
    <recommendedName>
        <fullName evidence="4">Alginate export domain-containing protein</fullName>
    </recommendedName>
</protein>
<dbReference type="RefSeq" id="WP_272140009.1">
    <property type="nucleotide sequence ID" value="NZ_JAQLOI010000003.1"/>
</dbReference>
<name>A0ABT4YWC3_9VIBR</name>
<sequence>MNRLRLYIGLLLLLLPIFSHAAIPGLQPAKAWDLNGYVKYMGTGTLPDSGEFLFDNLIHQRFNFEYRFNSSLRFNVGMRNRFMWGDSAENPYYADYIELDTGYFDLSKNWSFGGHNADDSYVGNSQFDRLYIDWTKADWQFTGGRFRINWGMTTIWNPNDVFNSYSVYDFDYEERPGTDAVLLSKKLGYASNFDVVYSPNKQNQLNSYAARYLFNVAQWDAQVLMGKARLDHFIGTGIAGDIKGAGLRAEISYFDPTEKVWQGVEQAGATISSIEMDYSFAGVGNWMIKGALLHNSNPQEPINATAFLRLPLTAKTLSFTEFTSYLDASFDLSALSRITLSNIYYQDGSCFLGLSNNYSLSNNWQLLGVVQYFAGESDSLFSESSSTLIFAQVKWSF</sequence>
<evidence type="ECO:0000313" key="3">
    <source>
        <dbReference type="Proteomes" id="UP001210678"/>
    </source>
</evidence>
<dbReference type="EMBL" id="JAQLOI010000003">
    <property type="protein sequence ID" value="MDB1125887.1"/>
    <property type="molecule type" value="Genomic_DNA"/>
</dbReference>
<evidence type="ECO:0000256" key="1">
    <source>
        <dbReference type="SAM" id="SignalP"/>
    </source>
</evidence>